<evidence type="ECO:0000256" key="1">
    <source>
        <dbReference type="ARBA" id="ARBA00005964"/>
    </source>
</evidence>
<keyword evidence="2 3" id="KW-0378">Hydrolase</keyword>
<dbReference type="Proteomes" id="UP000536640">
    <property type="component" value="Unassembled WGS sequence"/>
</dbReference>
<evidence type="ECO:0000259" key="4">
    <source>
        <dbReference type="Pfam" id="PF00135"/>
    </source>
</evidence>
<dbReference type="Gene3D" id="3.40.50.1820">
    <property type="entry name" value="alpha/beta hydrolase"/>
    <property type="match status" value="1"/>
</dbReference>
<comment type="caution">
    <text evidence="5">The sequence shown here is derived from an EMBL/GenBank/DDBJ whole genome shotgun (WGS) entry which is preliminary data.</text>
</comment>
<dbReference type="Pfam" id="PF00135">
    <property type="entry name" value="COesterase"/>
    <property type="match status" value="1"/>
</dbReference>
<organism evidence="5 6">
    <name type="scientific">Zhongshania antarctica</name>
    <dbReference type="NCBI Taxonomy" id="641702"/>
    <lineage>
        <taxon>Bacteria</taxon>
        <taxon>Pseudomonadati</taxon>
        <taxon>Pseudomonadota</taxon>
        <taxon>Gammaproteobacteria</taxon>
        <taxon>Cellvibrionales</taxon>
        <taxon>Spongiibacteraceae</taxon>
        <taxon>Zhongshania</taxon>
    </lineage>
</organism>
<protein>
    <recommendedName>
        <fullName evidence="3">Carboxylic ester hydrolase</fullName>
        <ecNumber evidence="3">3.1.1.-</ecNumber>
    </recommendedName>
</protein>
<dbReference type="PROSITE" id="PS00122">
    <property type="entry name" value="CARBOXYLESTERASE_B_1"/>
    <property type="match status" value="1"/>
</dbReference>
<dbReference type="EMBL" id="JACHHW010000004">
    <property type="protein sequence ID" value="MBB5187467.1"/>
    <property type="molecule type" value="Genomic_DNA"/>
</dbReference>
<reference evidence="5 6" key="1">
    <citation type="submission" date="2020-08" db="EMBL/GenBank/DDBJ databases">
        <title>Genomic Encyclopedia of Type Strains, Phase IV (KMG-IV): sequencing the most valuable type-strain genomes for metagenomic binning, comparative biology and taxonomic classification.</title>
        <authorList>
            <person name="Goeker M."/>
        </authorList>
    </citation>
    <scope>NUCLEOTIDE SEQUENCE [LARGE SCALE GENOMIC DNA]</scope>
    <source>
        <strain evidence="5 6">DSM 25701</strain>
    </source>
</reference>
<comment type="similarity">
    <text evidence="1 3">Belongs to the type-B carboxylesterase/lipase family.</text>
</comment>
<keyword evidence="6" id="KW-1185">Reference proteome</keyword>
<evidence type="ECO:0000256" key="3">
    <source>
        <dbReference type="RuleBase" id="RU361235"/>
    </source>
</evidence>
<dbReference type="InterPro" id="IPR029058">
    <property type="entry name" value="AB_hydrolase_fold"/>
</dbReference>
<dbReference type="InterPro" id="IPR002018">
    <property type="entry name" value="CarbesteraseB"/>
</dbReference>
<dbReference type="PANTHER" id="PTHR11559">
    <property type="entry name" value="CARBOXYLESTERASE"/>
    <property type="match status" value="1"/>
</dbReference>
<sequence length="498" mass="53079">MQAVIATQSGLVQGYVNDGVLAVKGIPFAKPLHGAKRWLAPEAAAPWKACLNCETAGPIALQNFEKYRPKLFANSAYLKAIGPLASLSEGAACLNLAVWTPAPKSNAKLAVMVYIHGGAYDSGSAYLPLYDGQSLAKRGVVVVNIQYRLGAEGFMHFDGMVDGQPSIDNRGFLDMILGLQWVRDNIEAFGGDSENVTIFGESAGACAVYALAASPMAKGLFKRVIAMSGIPEAGAEITAQHSLSKACLVKLGLSLTDLATLSIDQHRALTALYTKPFGLVGGDLSVFKSNPLRAKGYASGGDFMPKPVLEIFAEGTPNNVDMMLGTTSNDGGLFTRAAPLPSSLASRIMVKLFPELHSAAGPKAMFAEYRKAMKGATGLAIRERMLTEMVFRQPTLAAAIAHAKAHSGRTWLYQFDVASDIPGVGAIHGADCPMVFDNVALANGLFNNSPKNHQTADFVCAAFVNFAKTGNPNHGKLAEWKPFDKERRPEMVFRHLSA</sequence>
<evidence type="ECO:0000256" key="2">
    <source>
        <dbReference type="ARBA" id="ARBA00022801"/>
    </source>
</evidence>
<evidence type="ECO:0000313" key="5">
    <source>
        <dbReference type="EMBL" id="MBB5187467.1"/>
    </source>
</evidence>
<accession>A0A840R3U7</accession>
<proteinExistence type="inferred from homology"/>
<dbReference type="SUPFAM" id="SSF53474">
    <property type="entry name" value="alpha/beta-Hydrolases"/>
    <property type="match status" value="1"/>
</dbReference>
<dbReference type="RefSeq" id="WP_184462319.1">
    <property type="nucleotide sequence ID" value="NZ_JACHHW010000004.1"/>
</dbReference>
<dbReference type="InterPro" id="IPR019826">
    <property type="entry name" value="Carboxylesterase_B_AS"/>
</dbReference>
<feature type="domain" description="Carboxylesterase type B" evidence="4">
    <location>
        <begin position="3"/>
        <end position="490"/>
    </location>
</feature>
<dbReference type="InterPro" id="IPR050309">
    <property type="entry name" value="Type-B_Carboxylest/Lipase"/>
</dbReference>
<dbReference type="AlphaFoldDB" id="A0A840R3U7"/>
<gene>
    <name evidence="5" type="ORF">HNQ57_001736</name>
</gene>
<name>A0A840R3U7_9GAMM</name>
<evidence type="ECO:0000313" key="6">
    <source>
        <dbReference type="Proteomes" id="UP000536640"/>
    </source>
</evidence>
<dbReference type="GO" id="GO:0016787">
    <property type="term" value="F:hydrolase activity"/>
    <property type="evidence" value="ECO:0007669"/>
    <property type="project" value="UniProtKB-KW"/>
</dbReference>
<dbReference type="EC" id="3.1.1.-" evidence="3"/>